<dbReference type="EMBL" id="JAZHOG010000003">
    <property type="protein sequence ID" value="MEJ8567198.1"/>
    <property type="molecule type" value="Genomic_DNA"/>
</dbReference>
<comment type="caution">
    <text evidence="9">The sequence shown here is derived from an EMBL/GenBank/DDBJ whole genome shotgun (WGS) entry which is preliminary data.</text>
</comment>
<organism evidence="9 10">
    <name type="scientific">Elongatibacter sediminis</name>
    <dbReference type="NCBI Taxonomy" id="3119006"/>
    <lineage>
        <taxon>Bacteria</taxon>
        <taxon>Pseudomonadati</taxon>
        <taxon>Pseudomonadota</taxon>
        <taxon>Gammaproteobacteria</taxon>
        <taxon>Chromatiales</taxon>
        <taxon>Wenzhouxiangellaceae</taxon>
        <taxon>Elongatibacter</taxon>
    </lineage>
</organism>
<dbReference type="GO" id="GO:0015562">
    <property type="term" value="F:efflux transmembrane transporter activity"/>
    <property type="evidence" value="ECO:0007669"/>
    <property type="project" value="InterPro"/>
</dbReference>
<dbReference type="Proteomes" id="UP001359886">
    <property type="component" value="Unassembled WGS sequence"/>
</dbReference>
<evidence type="ECO:0000256" key="8">
    <source>
        <dbReference type="SAM" id="SignalP"/>
    </source>
</evidence>
<dbReference type="GO" id="GO:0015288">
    <property type="term" value="F:porin activity"/>
    <property type="evidence" value="ECO:0007669"/>
    <property type="project" value="TreeGrafter"/>
</dbReference>
<dbReference type="InterPro" id="IPR003423">
    <property type="entry name" value="OMP_efflux"/>
</dbReference>
<name>A0AAW9RGM2_9GAMM</name>
<reference evidence="9 10" key="1">
    <citation type="submission" date="2024-02" db="EMBL/GenBank/DDBJ databases">
        <title>A novel Wenzhouxiangellaceae bacterium, isolated from coastal sediments.</title>
        <authorList>
            <person name="Du Z.-J."/>
            <person name="Ye Y.-Q."/>
            <person name="Zhang X.-Y."/>
        </authorList>
    </citation>
    <scope>NUCLEOTIDE SEQUENCE [LARGE SCALE GENOMIC DNA]</scope>
    <source>
        <strain evidence="9 10">CH-27</strain>
    </source>
</reference>
<keyword evidence="8" id="KW-0732">Signal</keyword>
<evidence type="ECO:0000313" key="9">
    <source>
        <dbReference type="EMBL" id="MEJ8567198.1"/>
    </source>
</evidence>
<dbReference type="PANTHER" id="PTHR30026:SF21">
    <property type="entry name" value="SLR1270 PROTEIN"/>
    <property type="match status" value="1"/>
</dbReference>
<keyword evidence="6" id="KW-0472">Membrane</keyword>
<dbReference type="Gene3D" id="1.20.1600.10">
    <property type="entry name" value="Outer membrane efflux proteins (OEP)"/>
    <property type="match status" value="1"/>
</dbReference>
<keyword evidence="5" id="KW-0812">Transmembrane</keyword>
<comment type="subcellular location">
    <subcellularLocation>
        <location evidence="1">Cell outer membrane</location>
    </subcellularLocation>
</comment>
<evidence type="ECO:0000313" key="10">
    <source>
        <dbReference type="Proteomes" id="UP001359886"/>
    </source>
</evidence>
<dbReference type="GO" id="GO:0009279">
    <property type="term" value="C:cell outer membrane"/>
    <property type="evidence" value="ECO:0007669"/>
    <property type="project" value="UniProtKB-SubCell"/>
</dbReference>
<keyword evidence="7" id="KW-0998">Cell outer membrane</keyword>
<evidence type="ECO:0000256" key="5">
    <source>
        <dbReference type="ARBA" id="ARBA00022692"/>
    </source>
</evidence>
<feature type="chain" id="PRO_5043421004" evidence="8">
    <location>
        <begin position="22"/>
        <end position="433"/>
    </location>
</feature>
<evidence type="ECO:0000256" key="7">
    <source>
        <dbReference type="ARBA" id="ARBA00023237"/>
    </source>
</evidence>
<dbReference type="InterPro" id="IPR051906">
    <property type="entry name" value="TolC-like"/>
</dbReference>
<sequence>MHRLIVPALAVLLTCVAPCRAETLEDAWTMALDTDPGLQAVRLQTGAAESNLAAARSNRLPVVEVEGAFTQLDQSPGIDSDFISLPFAFSTPDIFSSDNFVTAAARISVPLYTSGAISHGVDAAADQVDARMAGESAFIQDLKLAVAESFVAVLRAQSAGSVAAAYVTSLEAHLVDVENLYRKDLVPRNDVLAVTVSLADARQAALRANNALDIARAAYNRRLSRNLDSAVSLEEVMPMVAEPARSDDLEALTATAMASRTEPEILSRGAQALQKQAQVVRARLRPQIAATAGYAYQESDLLRDETFAFAGVGLRWSPFDGGRTRNQSTALAQTADALIEQRDEAVALIRLQVRSAWLDMAESRERLTVTQTATEQAQENLRIARSRYQNGLGTNTEVLDAQALQVLSDSNHNNARYDAALARLRLARAVGVL</sequence>
<evidence type="ECO:0000256" key="1">
    <source>
        <dbReference type="ARBA" id="ARBA00004442"/>
    </source>
</evidence>
<proteinExistence type="inferred from homology"/>
<dbReference type="PANTHER" id="PTHR30026">
    <property type="entry name" value="OUTER MEMBRANE PROTEIN TOLC"/>
    <property type="match status" value="1"/>
</dbReference>
<dbReference type="GO" id="GO:1990281">
    <property type="term" value="C:efflux pump complex"/>
    <property type="evidence" value="ECO:0007669"/>
    <property type="project" value="TreeGrafter"/>
</dbReference>
<keyword evidence="3" id="KW-0813">Transport</keyword>
<accession>A0AAW9RGM2</accession>
<comment type="similarity">
    <text evidence="2">Belongs to the outer membrane factor (OMF) (TC 1.B.17) family.</text>
</comment>
<dbReference type="SUPFAM" id="SSF56954">
    <property type="entry name" value="Outer membrane efflux proteins (OEP)"/>
    <property type="match status" value="1"/>
</dbReference>
<evidence type="ECO:0000256" key="6">
    <source>
        <dbReference type="ARBA" id="ARBA00023136"/>
    </source>
</evidence>
<feature type="signal peptide" evidence="8">
    <location>
        <begin position="1"/>
        <end position="21"/>
    </location>
</feature>
<dbReference type="AlphaFoldDB" id="A0AAW9RGM2"/>
<dbReference type="Pfam" id="PF02321">
    <property type="entry name" value="OEP"/>
    <property type="match status" value="2"/>
</dbReference>
<evidence type="ECO:0000256" key="4">
    <source>
        <dbReference type="ARBA" id="ARBA00022452"/>
    </source>
</evidence>
<dbReference type="RefSeq" id="WP_354694513.1">
    <property type="nucleotide sequence ID" value="NZ_JAZHOG010000003.1"/>
</dbReference>
<keyword evidence="4" id="KW-1134">Transmembrane beta strand</keyword>
<gene>
    <name evidence="9" type="ORF">V3330_06125</name>
</gene>
<evidence type="ECO:0000256" key="3">
    <source>
        <dbReference type="ARBA" id="ARBA00022448"/>
    </source>
</evidence>
<keyword evidence="10" id="KW-1185">Reference proteome</keyword>
<evidence type="ECO:0000256" key="2">
    <source>
        <dbReference type="ARBA" id="ARBA00007613"/>
    </source>
</evidence>
<protein>
    <submittedName>
        <fullName evidence="9">TolC family protein</fullName>
    </submittedName>
</protein>